<proteinExistence type="predicted"/>
<sequence length="728" mass="82586">MRTPWSLSIIEYLKREEQEVLIGRRVRNMELQVLNSGEALLASIKLGKSHLCCAMAYAPGGGLQLKRMLEEGDRYVFFLSSPIGDMKVTLEVTDEEQQLLHYNCELTPAAPLFIPFWPRDVHVLDERGDGTVHVKQVGARSGVTFATMSRPELLCICYQQDLSMLGAYCEEIGVPAQNAVGGDWPEFGFSLPPTKEKPLPPDKQFVISDAYLLIDQQPVLQEFDLAREYLRAIARIYLHIARPETKMHDWPLIVKRSLLGLEHHHGCWNFVSRNFYLTPYVGDYSGAPEIMVQLAVLMPLHDYRKWSGEPLALIDSLEKGIGDFYDERLRTIIRWLPAAEDRLTGDEEQKKPRVMDAWYLHHPLLNLSRMAKMGNKSAERLFIGSLDYVIKVAHHFKYHWPVFYNVDTLEVIKAETAPGKGGEKDVAGIYAHIMLQAWELTGDKRYLREAEKAAITLTDFGFDMFYQANNTAFSAGAMLRLYKVTGKKRFLDLSYLCIANLFKNMRLWNCNYGHGKHYPTFFALYPLNDAPYTAVYEEQEGFAAIHDFLQQAEGVDIMPAVSLLLAEYVRFLIYRAAYYFPVMLPEEVLVPKPKAGELDKELWVAIEDLHDGFEQSGSVGQEVYGAGLAFGIVPRHYLKLPNETFTIFIDYPTTGFDAGKGRSVKFGVKGYKLLKCRLAIIKTSAAPLPEFKVRGSDQGLITGGLNSDGHLCFDVQGDQEITINWTKN</sequence>
<organism evidence="1 2">
    <name type="scientific">Chitinophaga horti</name>
    <dbReference type="NCBI Taxonomy" id="2920382"/>
    <lineage>
        <taxon>Bacteria</taxon>
        <taxon>Pseudomonadati</taxon>
        <taxon>Bacteroidota</taxon>
        <taxon>Chitinophagia</taxon>
        <taxon>Chitinophagales</taxon>
        <taxon>Chitinophagaceae</taxon>
        <taxon>Chitinophaga</taxon>
    </lineage>
</organism>
<keyword evidence="2" id="KW-1185">Reference proteome</keyword>
<dbReference type="SUPFAM" id="SSF48208">
    <property type="entry name" value="Six-hairpin glycosidases"/>
    <property type="match status" value="1"/>
</dbReference>
<dbReference type="RefSeq" id="WP_264282038.1">
    <property type="nucleotide sequence ID" value="NZ_CP107006.1"/>
</dbReference>
<evidence type="ECO:0000313" key="1">
    <source>
        <dbReference type="EMBL" id="UYQ94084.1"/>
    </source>
</evidence>
<gene>
    <name evidence="1" type="ORF">MKQ68_03135</name>
</gene>
<evidence type="ECO:0000313" key="2">
    <source>
        <dbReference type="Proteomes" id="UP001162741"/>
    </source>
</evidence>
<name>A0ABY6J339_9BACT</name>
<reference evidence="1" key="1">
    <citation type="submission" date="2022-10" db="EMBL/GenBank/DDBJ databases">
        <title>Chitinophaga sp. nov., isolated from soil.</title>
        <authorList>
            <person name="Jeon C.O."/>
        </authorList>
    </citation>
    <scope>NUCLEOTIDE SEQUENCE</scope>
    <source>
        <strain evidence="1">R8</strain>
    </source>
</reference>
<dbReference type="InterPro" id="IPR008928">
    <property type="entry name" value="6-hairpin_glycosidase_sf"/>
</dbReference>
<dbReference type="Proteomes" id="UP001162741">
    <property type="component" value="Chromosome"/>
</dbReference>
<dbReference type="EMBL" id="CP107006">
    <property type="protein sequence ID" value="UYQ94084.1"/>
    <property type="molecule type" value="Genomic_DNA"/>
</dbReference>
<accession>A0ABY6J339</accession>
<protein>
    <submittedName>
        <fullName evidence="1">Uncharacterized protein</fullName>
    </submittedName>
</protein>